<keyword evidence="3" id="KW-1185">Reference proteome</keyword>
<evidence type="ECO:0000256" key="1">
    <source>
        <dbReference type="SAM" id="Phobius"/>
    </source>
</evidence>
<name>A0A0D9WZP2_9ORYZ</name>
<keyword evidence="1" id="KW-1133">Transmembrane helix</keyword>
<dbReference type="STRING" id="77586.A0A0D9WZP2"/>
<dbReference type="HOGENOM" id="CLU_042725_2_1_1"/>
<reference evidence="2" key="3">
    <citation type="submission" date="2015-04" db="UniProtKB">
        <authorList>
            <consortium name="EnsemblPlants"/>
        </authorList>
    </citation>
    <scope>IDENTIFICATION</scope>
</reference>
<keyword evidence="1" id="KW-0472">Membrane</keyword>
<protein>
    <submittedName>
        <fullName evidence="2">Uncharacterized protein</fullName>
    </submittedName>
</protein>
<feature type="transmembrane region" description="Helical" evidence="1">
    <location>
        <begin position="15"/>
        <end position="34"/>
    </location>
</feature>
<keyword evidence="1" id="KW-0812">Transmembrane</keyword>
<proteinExistence type="predicted"/>
<dbReference type="Proteomes" id="UP000032180">
    <property type="component" value="Chromosome 7"/>
</dbReference>
<dbReference type="eggNOG" id="ENOG502RRQ2">
    <property type="taxonomic scope" value="Eukaryota"/>
</dbReference>
<dbReference type="PANTHER" id="PTHR31479">
    <property type="entry name" value="ALPHA/BETA-HYDROLASES SUPERFAMILY PROTEIN"/>
    <property type="match status" value="1"/>
</dbReference>
<sequence>MDVGWSMVAKKGFNLPTFLFNLPLVSLAPVINLLHLTKKAKMDLHCTCYCMKGALGMVSYSHSERTEMKQLFERLSGWEPELYVHEKDIICEGYIDYFEQRQQVQQERRFPGIADLGMMLSLHNMLWTNTYFRDGHAHDLQQWWKPDGDLRLSDRRYPAIQDRERI</sequence>
<dbReference type="AlphaFoldDB" id="A0A0D9WZP2"/>
<dbReference type="EnsemblPlants" id="LPERR07G14310.1">
    <property type="protein sequence ID" value="LPERR07G14310.1"/>
    <property type="gene ID" value="LPERR07G14310"/>
</dbReference>
<organism evidence="2 3">
    <name type="scientific">Leersia perrieri</name>
    <dbReference type="NCBI Taxonomy" id="77586"/>
    <lineage>
        <taxon>Eukaryota</taxon>
        <taxon>Viridiplantae</taxon>
        <taxon>Streptophyta</taxon>
        <taxon>Embryophyta</taxon>
        <taxon>Tracheophyta</taxon>
        <taxon>Spermatophyta</taxon>
        <taxon>Magnoliopsida</taxon>
        <taxon>Liliopsida</taxon>
        <taxon>Poales</taxon>
        <taxon>Poaceae</taxon>
        <taxon>BOP clade</taxon>
        <taxon>Oryzoideae</taxon>
        <taxon>Oryzeae</taxon>
        <taxon>Oryzinae</taxon>
        <taxon>Leersia</taxon>
    </lineage>
</organism>
<evidence type="ECO:0000313" key="3">
    <source>
        <dbReference type="Proteomes" id="UP000032180"/>
    </source>
</evidence>
<evidence type="ECO:0000313" key="2">
    <source>
        <dbReference type="EnsemblPlants" id="LPERR07G14310.1"/>
    </source>
</evidence>
<reference evidence="2 3" key="1">
    <citation type="submission" date="2012-08" db="EMBL/GenBank/DDBJ databases">
        <title>Oryza genome evolution.</title>
        <authorList>
            <person name="Wing R.A."/>
        </authorList>
    </citation>
    <scope>NUCLEOTIDE SEQUENCE</scope>
</reference>
<dbReference type="PANTHER" id="PTHR31479:SF25">
    <property type="entry name" value="OS07G0527900 PROTEIN"/>
    <property type="match status" value="1"/>
</dbReference>
<reference evidence="3" key="2">
    <citation type="submission" date="2013-12" db="EMBL/GenBank/DDBJ databases">
        <authorList>
            <person name="Yu Y."/>
            <person name="Lee S."/>
            <person name="de Baynast K."/>
            <person name="Wissotski M."/>
            <person name="Liu L."/>
            <person name="Talag J."/>
            <person name="Goicoechea J."/>
            <person name="Angelova A."/>
            <person name="Jetty R."/>
            <person name="Kudrna D."/>
            <person name="Golser W."/>
            <person name="Rivera L."/>
            <person name="Zhang J."/>
            <person name="Wing R."/>
        </authorList>
    </citation>
    <scope>NUCLEOTIDE SEQUENCE</scope>
</reference>
<accession>A0A0D9WZP2</accession>
<dbReference type="Gramene" id="LPERR07G14310.1">
    <property type="protein sequence ID" value="LPERR07G14310.1"/>
    <property type="gene ID" value="LPERR07G14310"/>
</dbReference>